<gene>
    <name evidence="2" type="ORF">TPAR_06255</name>
</gene>
<name>A0A2S4KTP5_9HYPO</name>
<sequence length="390" mass="42930">MPGGSQSVTFASAASPACDPTHLVQHAASVKKPMILVSFNYRLNIFAFGDGTAERNLALKDQGLALEWVSKNIADFGGDPRQDRITLAGESAGAVYAHALVLHTRGCPAKRAFLASGSLHLSPPQDTDAGDKLISRLSDELTSRGHTLQDGPAESLVQALVDCGIVSLWLQQEPGLQDWQDRTEQVEALMVSDVEYESAIWRNGIEAMDANEAISIIRNGSEHSEELEKLYHIHPNRPASLKYGVLDFINDARFALPAFEISERWRRGGREDIFQFIVDEPNPWQASSRAHHAVDLLFLFGGIDLSFNRSATAVGFELREAWIEFARGGKPWPGSSIRAFGPHGRCEDLDPEGYAGRRRVRCFELLRRMGAPQYRALSGKLGAGRLSLLN</sequence>
<dbReference type="InterPro" id="IPR050309">
    <property type="entry name" value="Type-B_Carboxylest/Lipase"/>
</dbReference>
<dbReference type="PANTHER" id="PTHR11559">
    <property type="entry name" value="CARBOXYLESTERASE"/>
    <property type="match status" value="1"/>
</dbReference>
<comment type="caution">
    <text evidence="2">The sequence shown here is derived from an EMBL/GenBank/DDBJ whole genome shotgun (WGS) entry which is preliminary data.</text>
</comment>
<dbReference type="Gene3D" id="3.40.50.1820">
    <property type="entry name" value="alpha/beta hydrolase"/>
    <property type="match status" value="1"/>
</dbReference>
<dbReference type="InterPro" id="IPR029058">
    <property type="entry name" value="AB_hydrolase_fold"/>
</dbReference>
<proteinExistence type="predicted"/>
<organism evidence="2 3">
    <name type="scientific">Tolypocladium paradoxum</name>
    <dbReference type="NCBI Taxonomy" id="94208"/>
    <lineage>
        <taxon>Eukaryota</taxon>
        <taxon>Fungi</taxon>
        <taxon>Dikarya</taxon>
        <taxon>Ascomycota</taxon>
        <taxon>Pezizomycotina</taxon>
        <taxon>Sordariomycetes</taxon>
        <taxon>Hypocreomycetidae</taxon>
        <taxon>Hypocreales</taxon>
        <taxon>Ophiocordycipitaceae</taxon>
        <taxon>Tolypocladium</taxon>
    </lineage>
</organism>
<keyword evidence="3" id="KW-1185">Reference proteome</keyword>
<dbReference type="Pfam" id="PF00135">
    <property type="entry name" value="COesterase"/>
    <property type="match status" value="1"/>
</dbReference>
<dbReference type="Proteomes" id="UP000237481">
    <property type="component" value="Unassembled WGS sequence"/>
</dbReference>
<feature type="domain" description="Carboxylesterase type B" evidence="1">
    <location>
        <begin position="14"/>
        <end position="120"/>
    </location>
</feature>
<evidence type="ECO:0000259" key="1">
    <source>
        <dbReference type="Pfam" id="PF00135"/>
    </source>
</evidence>
<dbReference type="OrthoDB" id="3200163at2759"/>
<dbReference type="GO" id="GO:0016787">
    <property type="term" value="F:hydrolase activity"/>
    <property type="evidence" value="ECO:0007669"/>
    <property type="project" value="UniProtKB-KW"/>
</dbReference>
<evidence type="ECO:0000313" key="3">
    <source>
        <dbReference type="Proteomes" id="UP000237481"/>
    </source>
</evidence>
<protein>
    <submittedName>
        <fullName evidence="2">Carboxylic ester hydrolase</fullName>
    </submittedName>
</protein>
<dbReference type="SUPFAM" id="SSF53474">
    <property type="entry name" value="alpha/beta-Hydrolases"/>
    <property type="match status" value="1"/>
</dbReference>
<accession>A0A2S4KTP5</accession>
<dbReference type="InterPro" id="IPR002018">
    <property type="entry name" value="CarbesteraseB"/>
</dbReference>
<dbReference type="EMBL" id="PKSG01000679">
    <property type="protein sequence ID" value="POR33557.1"/>
    <property type="molecule type" value="Genomic_DNA"/>
</dbReference>
<reference evidence="2 3" key="1">
    <citation type="submission" date="2018-01" db="EMBL/GenBank/DDBJ databases">
        <title>Harnessing the power of phylogenomics to disentangle the directionality and signatures of interkingdom host jumping in the parasitic fungal genus Tolypocladium.</title>
        <authorList>
            <person name="Quandt C.A."/>
            <person name="Patterson W."/>
            <person name="Spatafora J.W."/>
        </authorList>
    </citation>
    <scope>NUCLEOTIDE SEQUENCE [LARGE SCALE GENOMIC DNA]</scope>
    <source>
        <strain evidence="2 3">NRBC 100945</strain>
    </source>
</reference>
<evidence type="ECO:0000313" key="2">
    <source>
        <dbReference type="EMBL" id="POR33557.1"/>
    </source>
</evidence>
<dbReference type="STRING" id="94208.A0A2S4KTP5"/>
<keyword evidence="2" id="KW-0378">Hydrolase</keyword>
<dbReference type="AlphaFoldDB" id="A0A2S4KTP5"/>